<dbReference type="InterPro" id="IPR036890">
    <property type="entry name" value="HATPase_C_sf"/>
</dbReference>
<evidence type="ECO:0000259" key="16">
    <source>
        <dbReference type="PROSITE" id="PS50112"/>
    </source>
</evidence>
<feature type="domain" description="PAC" evidence="17">
    <location>
        <begin position="337"/>
        <end position="390"/>
    </location>
</feature>
<dbReference type="EC" id="2.7.13.3" evidence="3"/>
<dbReference type="SUPFAM" id="SSF55785">
    <property type="entry name" value="PYP-like sensor domain (PAS domain)"/>
    <property type="match status" value="7"/>
</dbReference>
<dbReference type="SMART" id="SM00448">
    <property type="entry name" value="REC"/>
    <property type="match status" value="1"/>
</dbReference>
<dbReference type="Gene3D" id="1.10.287.130">
    <property type="match status" value="1"/>
</dbReference>
<feature type="domain" description="PAS" evidence="16">
    <location>
        <begin position="263"/>
        <end position="334"/>
    </location>
</feature>
<dbReference type="SMART" id="SM00388">
    <property type="entry name" value="HisKA"/>
    <property type="match status" value="1"/>
</dbReference>
<comment type="caution">
    <text evidence="18">The sequence shown here is derived from an EMBL/GenBank/DDBJ whole genome shotgun (WGS) entry which is preliminary data.</text>
</comment>
<dbReference type="PROSITE" id="PS50110">
    <property type="entry name" value="RESPONSE_REGULATORY"/>
    <property type="match status" value="1"/>
</dbReference>
<evidence type="ECO:0000256" key="12">
    <source>
        <dbReference type="ARBA" id="ARBA00074306"/>
    </source>
</evidence>
<dbReference type="FunFam" id="3.30.565.10:FF:000010">
    <property type="entry name" value="Sensor histidine kinase RcsC"/>
    <property type="match status" value="1"/>
</dbReference>
<dbReference type="InterPro" id="IPR003661">
    <property type="entry name" value="HisK_dim/P_dom"/>
</dbReference>
<dbReference type="CDD" id="cd00130">
    <property type="entry name" value="PAS"/>
    <property type="match status" value="7"/>
</dbReference>
<dbReference type="Gene3D" id="3.40.50.2300">
    <property type="match status" value="1"/>
</dbReference>
<evidence type="ECO:0000256" key="9">
    <source>
        <dbReference type="ARBA" id="ARBA00023012"/>
    </source>
</evidence>
<accession>A0A3S1BBE0</accession>
<dbReference type="PANTHER" id="PTHR43047">
    <property type="entry name" value="TWO-COMPONENT HISTIDINE PROTEIN KINASE"/>
    <property type="match status" value="1"/>
</dbReference>
<feature type="domain" description="PAC" evidence="17">
    <location>
        <begin position="466"/>
        <end position="518"/>
    </location>
</feature>
<feature type="domain" description="PAC" evidence="17">
    <location>
        <begin position="846"/>
        <end position="897"/>
    </location>
</feature>
<evidence type="ECO:0000256" key="4">
    <source>
        <dbReference type="ARBA" id="ARBA00022553"/>
    </source>
</evidence>
<evidence type="ECO:0000259" key="17">
    <source>
        <dbReference type="PROSITE" id="PS50113"/>
    </source>
</evidence>
<sequence>MYKEAYVVTVSSTTQMAIFRQLYTRSPIGIAVVSPDGNRFLMVNPALCKIFGYEEQELLMLGPGELEDPNNKDTSSPFSIMDKLTLQRNQDGVTLVGRYVHKSGNTLTLKLVVEPVIEDSSDCPECMIIQFAEIPAEPFIDSRLDLNLDLYNLITKNTPDLITVSTPDGYITYVSPSCISVLGYEQSEMIGIHRTLFYHPHDAEEMVRDNTLYSDKDVYRRRVRHKDGHYLWIETSFQIIRDDLNNIEKVLAIGRNITDRVNFEKMLAEAQSIANMGTFDWDIPNNKVTFSEEMRKIFSYRVKPVDTMAPMSEIIHPEDLERIREMYESTISKGIDGEAEYRMIRPDGSIRTLFSRWRMEVDPVSGQAIQMLGTVQDITERKETIDKLRESERHFRLISESSQDFISRHAADDEATFLYASPVCRAILGYEPSEMVGLPGLTFIHEEDRETVKYYLEMNQLGLGPETVVFRFIRKDGSYVWFETTSIFAFDEARQVEEIIAVSRDITERRLIEQRLQESQSRYKSLFEYNPAGIFAIDLEGRLLSINTGMEALIGYSREEVRGELLLPFFDIQDQEEVKLSTQNVFRGNTKSYETRILSRGEQLVDISLTLLPIVVNHQIVGAYGIASDISSRKQSERLLKESESRYKSLFEYNPAAVYSMNLEGDYLTANENLELLTGYSLEDLIGKYFGPLVPEAFTSKTLHHFALAAKGFPQNYEISIQHKQGHLVDISVANIPIIIDDEIVGVYGISSDITDRNDYIKQIEKLSNEYTLILSSVSEGIFGVDNEGKTTFINPAAAAMLGLDSKDIIGQFHLDWIQQTRGDGTYYAPGETPIYKAVKEGRWYQSKEDIFWKKDGTSFLVEYRISPLVDKGERKGAVIVFRDVTDEKEIIRAKESAEQADRAKSEFLAIMSHELRTPMNGIIGMTGLLATTELDEEQQEYTNIIVQSSNSLLHILNEILDFSKIEAGKMVLSHDPFCPVQVIKSVVELFEPRAEEKQVKLIYEIDASVPSPIMGDELRLRQVLINLVSNAVKFTDQGMIKLSVSAKQLRSSPESLVLEFIVQDTGIGIPLDLQSQLFQSFSQLHPSINRKYGGTGLGLAISKKLVELMGGTIGMDSEPGQGSTFRFTLLSSQYKDTSVSSELVEKIELVVPDYESNRSVDEPEEQRSLRILIAEDHPVNQKLLHTILARRGFEADIASNGKEAVEAVLKGNYDLVFMDIQMPIMDGLEATYSIRKHPEHALKPIIVAVTAFAKNEDRESCLASGMQDFVAKPIYLAEVDRILKDWLPYAAGHVHE</sequence>
<comment type="similarity">
    <text evidence="2">In the N-terminal section; belongs to the phytochrome family.</text>
</comment>
<dbReference type="Pfam" id="PF00989">
    <property type="entry name" value="PAS"/>
    <property type="match status" value="1"/>
</dbReference>
<dbReference type="Pfam" id="PF13426">
    <property type="entry name" value="PAS_9"/>
    <property type="match status" value="1"/>
</dbReference>
<evidence type="ECO:0000256" key="7">
    <source>
        <dbReference type="ARBA" id="ARBA00022777"/>
    </source>
</evidence>
<dbReference type="CDD" id="cd16922">
    <property type="entry name" value="HATPase_EvgS-ArcB-TorS-like"/>
    <property type="match status" value="1"/>
</dbReference>
<dbReference type="CDD" id="cd17546">
    <property type="entry name" value="REC_hyHK_CKI1_RcsC-like"/>
    <property type="match status" value="1"/>
</dbReference>
<dbReference type="PROSITE" id="PS50109">
    <property type="entry name" value="HIS_KIN"/>
    <property type="match status" value="1"/>
</dbReference>
<proteinExistence type="inferred from homology"/>
<feature type="domain" description="PAC" evidence="17">
    <location>
        <begin position="715"/>
        <end position="766"/>
    </location>
</feature>
<protein>
    <recommendedName>
        <fullName evidence="12">Circadian input-output histidine kinase CikA</fullName>
        <ecNumber evidence="3">2.7.13.3</ecNumber>
    </recommendedName>
    <alternativeName>
        <fullName evidence="11">Sensory/regulatory protein RpfC</fullName>
    </alternativeName>
</protein>
<dbReference type="InterPro" id="IPR013767">
    <property type="entry name" value="PAS_fold"/>
</dbReference>
<dbReference type="SMART" id="SM00086">
    <property type="entry name" value="PAC"/>
    <property type="match status" value="7"/>
</dbReference>
<dbReference type="SUPFAM" id="SSF47384">
    <property type="entry name" value="Homodimeric domain of signal transducing histidine kinase"/>
    <property type="match status" value="1"/>
</dbReference>
<dbReference type="InterPro" id="IPR003594">
    <property type="entry name" value="HATPase_dom"/>
</dbReference>
<evidence type="ECO:0000259" key="14">
    <source>
        <dbReference type="PROSITE" id="PS50109"/>
    </source>
</evidence>
<evidence type="ECO:0000256" key="6">
    <source>
        <dbReference type="ARBA" id="ARBA00022741"/>
    </source>
</evidence>
<dbReference type="InterPro" id="IPR036097">
    <property type="entry name" value="HisK_dim/P_sf"/>
</dbReference>
<feature type="domain" description="PAS" evidence="16">
    <location>
        <begin position="391"/>
        <end position="457"/>
    </location>
</feature>
<dbReference type="InterPro" id="IPR000014">
    <property type="entry name" value="PAS"/>
</dbReference>
<dbReference type="Gene3D" id="3.30.450.20">
    <property type="entry name" value="PAS domain"/>
    <property type="match status" value="7"/>
</dbReference>
<dbReference type="GO" id="GO:0005886">
    <property type="term" value="C:plasma membrane"/>
    <property type="evidence" value="ECO:0007669"/>
    <property type="project" value="TreeGrafter"/>
</dbReference>
<feature type="domain" description="PAS" evidence="16">
    <location>
        <begin position="147"/>
        <end position="206"/>
    </location>
</feature>
<dbReference type="Pfam" id="PF00512">
    <property type="entry name" value="HisKA"/>
    <property type="match status" value="1"/>
</dbReference>
<evidence type="ECO:0000313" key="19">
    <source>
        <dbReference type="Proteomes" id="UP000272464"/>
    </source>
</evidence>
<evidence type="ECO:0000256" key="13">
    <source>
        <dbReference type="PROSITE-ProRule" id="PRU00169"/>
    </source>
</evidence>
<dbReference type="InterPro" id="IPR001610">
    <property type="entry name" value="PAC"/>
</dbReference>
<gene>
    <name evidence="18" type="ORF">EJP77_00355</name>
</gene>
<keyword evidence="7" id="KW-0418">Kinase</keyword>
<evidence type="ECO:0000256" key="8">
    <source>
        <dbReference type="ARBA" id="ARBA00022840"/>
    </source>
</evidence>
<dbReference type="CDD" id="cd00082">
    <property type="entry name" value="HisKA"/>
    <property type="match status" value="1"/>
</dbReference>
<feature type="domain" description="PAS" evidence="16">
    <location>
        <begin position="767"/>
        <end position="812"/>
    </location>
</feature>
<dbReference type="Pfam" id="PF00072">
    <property type="entry name" value="Response_reg"/>
    <property type="match status" value="1"/>
</dbReference>
<evidence type="ECO:0000256" key="2">
    <source>
        <dbReference type="ARBA" id="ARBA00006402"/>
    </source>
</evidence>
<dbReference type="Pfam" id="PF02518">
    <property type="entry name" value="HATPase_c"/>
    <property type="match status" value="1"/>
</dbReference>
<dbReference type="SMART" id="SM00091">
    <property type="entry name" value="PAS"/>
    <property type="match status" value="7"/>
</dbReference>
<dbReference type="FunFam" id="1.10.287.130:FF:000002">
    <property type="entry name" value="Two-component osmosensing histidine kinase"/>
    <property type="match status" value="1"/>
</dbReference>
<comment type="subunit">
    <text evidence="10">At low DSF concentrations, interacts with RpfF.</text>
</comment>
<dbReference type="PANTHER" id="PTHR43047:SF72">
    <property type="entry name" value="OSMOSENSING HISTIDINE PROTEIN KINASE SLN1"/>
    <property type="match status" value="1"/>
</dbReference>
<dbReference type="InterPro" id="IPR005467">
    <property type="entry name" value="His_kinase_dom"/>
</dbReference>
<dbReference type="InterPro" id="IPR001789">
    <property type="entry name" value="Sig_transdc_resp-reg_receiver"/>
</dbReference>
<evidence type="ECO:0000259" key="15">
    <source>
        <dbReference type="PROSITE" id="PS50110"/>
    </source>
</evidence>
<dbReference type="OrthoDB" id="9815750at2"/>
<dbReference type="InterPro" id="IPR035965">
    <property type="entry name" value="PAS-like_dom_sf"/>
</dbReference>
<evidence type="ECO:0000256" key="5">
    <source>
        <dbReference type="ARBA" id="ARBA00022679"/>
    </source>
</evidence>
<feature type="domain" description="PAS" evidence="16">
    <location>
        <begin position="643"/>
        <end position="688"/>
    </location>
</feature>
<feature type="domain" description="PAS" evidence="16">
    <location>
        <begin position="15"/>
        <end position="59"/>
    </location>
</feature>
<dbReference type="PRINTS" id="PR00344">
    <property type="entry name" value="BCTRLSENSOR"/>
</dbReference>
<evidence type="ECO:0000256" key="10">
    <source>
        <dbReference type="ARBA" id="ARBA00064003"/>
    </source>
</evidence>
<dbReference type="InterPro" id="IPR004358">
    <property type="entry name" value="Sig_transdc_His_kin-like_C"/>
</dbReference>
<dbReference type="InterPro" id="IPR011006">
    <property type="entry name" value="CheY-like_superfamily"/>
</dbReference>
<dbReference type="InterPro" id="IPR013656">
    <property type="entry name" value="PAS_4"/>
</dbReference>
<dbReference type="Pfam" id="PF08448">
    <property type="entry name" value="PAS_4"/>
    <property type="match status" value="1"/>
</dbReference>
<keyword evidence="8" id="KW-0067">ATP-binding</keyword>
<evidence type="ECO:0000256" key="3">
    <source>
        <dbReference type="ARBA" id="ARBA00012438"/>
    </source>
</evidence>
<dbReference type="SMART" id="SM00387">
    <property type="entry name" value="HATPase_c"/>
    <property type="match status" value="1"/>
</dbReference>
<dbReference type="Gene3D" id="2.10.70.100">
    <property type="match status" value="1"/>
</dbReference>
<evidence type="ECO:0000256" key="11">
    <source>
        <dbReference type="ARBA" id="ARBA00068150"/>
    </source>
</evidence>
<feature type="modified residue" description="4-aspartylphosphate" evidence="13">
    <location>
        <position position="1220"/>
    </location>
</feature>
<dbReference type="PROSITE" id="PS50113">
    <property type="entry name" value="PAC"/>
    <property type="match status" value="6"/>
</dbReference>
<feature type="domain" description="Histidine kinase" evidence="14">
    <location>
        <begin position="911"/>
        <end position="1134"/>
    </location>
</feature>
<dbReference type="GO" id="GO:0000155">
    <property type="term" value="F:phosphorelay sensor kinase activity"/>
    <property type="evidence" value="ECO:0007669"/>
    <property type="project" value="InterPro"/>
</dbReference>
<keyword evidence="4 13" id="KW-0597">Phosphoprotein</keyword>
<feature type="domain" description="Response regulatory" evidence="15">
    <location>
        <begin position="1171"/>
        <end position="1288"/>
    </location>
</feature>
<keyword evidence="9" id="KW-0902">Two-component regulatory system</keyword>
<dbReference type="GO" id="GO:0005524">
    <property type="term" value="F:ATP binding"/>
    <property type="evidence" value="ECO:0007669"/>
    <property type="project" value="UniProtKB-KW"/>
</dbReference>
<evidence type="ECO:0000256" key="1">
    <source>
        <dbReference type="ARBA" id="ARBA00000085"/>
    </source>
</evidence>
<keyword evidence="5" id="KW-0808">Transferase</keyword>
<dbReference type="SUPFAM" id="SSF52172">
    <property type="entry name" value="CheY-like"/>
    <property type="match status" value="1"/>
</dbReference>
<dbReference type="Proteomes" id="UP000272464">
    <property type="component" value="Unassembled WGS sequence"/>
</dbReference>
<feature type="domain" description="PAC" evidence="17">
    <location>
        <begin position="216"/>
        <end position="269"/>
    </location>
</feature>
<comment type="catalytic activity">
    <reaction evidence="1">
        <text>ATP + protein L-histidine = ADP + protein N-phospho-L-histidine.</text>
        <dbReference type="EC" id="2.7.13.3"/>
    </reaction>
</comment>
<dbReference type="PROSITE" id="PS50112">
    <property type="entry name" value="PAS"/>
    <property type="match status" value="7"/>
</dbReference>
<reference evidence="18 19" key="1">
    <citation type="submission" date="2018-12" db="EMBL/GenBank/DDBJ databases">
        <authorList>
            <person name="Sun L."/>
            <person name="Chen Z."/>
        </authorList>
    </citation>
    <scope>NUCLEOTIDE SEQUENCE [LARGE SCALE GENOMIC DNA]</scope>
    <source>
        <strain evidence="18 19">3-5-3</strain>
    </source>
</reference>
<dbReference type="InterPro" id="IPR000700">
    <property type="entry name" value="PAS-assoc_C"/>
</dbReference>
<organism evidence="18 19">
    <name type="scientific">Paenibacillus zeisoli</name>
    <dbReference type="NCBI Taxonomy" id="2496267"/>
    <lineage>
        <taxon>Bacteria</taxon>
        <taxon>Bacillati</taxon>
        <taxon>Bacillota</taxon>
        <taxon>Bacilli</taxon>
        <taxon>Bacillales</taxon>
        <taxon>Paenibacillaceae</taxon>
        <taxon>Paenibacillus</taxon>
    </lineage>
</organism>
<dbReference type="Pfam" id="PF08447">
    <property type="entry name" value="PAS_3"/>
    <property type="match status" value="3"/>
</dbReference>
<name>A0A3S1BBE0_9BACL</name>
<dbReference type="SUPFAM" id="SSF55874">
    <property type="entry name" value="ATPase domain of HSP90 chaperone/DNA topoisomerase II/histidine kinase"/>
    <property type="match status" value="1"/>
</dbReference>
<dbReference type="GO" id="GO:0009927">
    <property type="term" value="F:histidine phosphotransfer kinase activity"/>
    <property type="evidence" value="ECO:0007669"/>
    <property type="project" value="TreeGrafter"/>
</dbReference>
<dbReference type="Gene3D" id="3.30.565.10">
    <property type="entry name" value="Histidine kinase-like ATPase, C-terminal domain"/>
    <property type="match status" value="1"/>
</dbReference>
<dbReference type="InterPro" id="IPR013655">
    <property type="entry name" value="PAS_fold_3"/>
</dbReference>
<dbReference type="EMBL" id="RZNX01000001">
    <property type="protein sequence ID" value="RUT35516.1"/>
    <property type="molecule type" value="Genomic_DNA"/>
</dbReference>
<feature type="domain" description="PAC" evidence="17">
    <location>
        <begin position="591"/>
        <end position="642"/>
    </location>
</feature>
<dbReference type="Pfam" id="PF13188">
    <property type="entry name" value="PAS_8"/>
    <property type="match status" value="1"/>
</dbReference>
<feature type="domain" description="PAS" evidence="16">
    <location>
        <begin position="519"/>
        <end position="589"/>
    </location>
</feature>
<evidence type="ECO:0000313" key="18">
    <source>
        <dbReference type="EMBL" id="RUT35516.1"/>
    </source>
</evidence>
<keyword evidence="6" id="KW-0547">Nucleotide-binding</keyword>
<dbReference type="NCBIfam" id="TIGR00229">
    <property type="entry name" value="sensory_box"/>
    <property type="match status" value="7"/>
</dbReference>
<keyword evidence="19" id="KW-1185">Reference proteome</keyword>